<comment type="caution">
    <text evidence="2">The sequence shown here is derived from an EMBL/GenBank/DDBJ whole genome shotgun (WGS) entry which is preliminary data.</text>
</comment>
<evidence type="ECO:0000313" key="3">
    <source>
        <dbReference type="Proteomes" id="UP000886998"/>
    </source>
</evidence>
<accession>A0A8X6XTR6</accession>
<proteinExistence type="predicted"/>
<feature type="region of interest" description="Disordered" evidence="1">
    <location>
        <begin position="81"/>
        <end position="101"/>
    </location>
</feature>
<feature type="compositionally biased region" description="Low complexity" evidence="1">
    <location>
        <begin position="88"/>
        <end position="101"/>
    </location>
</feature>
<dbReference type="AlphaFoldDB" id="A0A8X6XTR6"/>
<dbReference type="EMBL" id="BMAV01012183">
    <property type="protein sequence ID" value="GFY58617.1"/>
    <property type="molecule type" value="Genomic_DNA"/>
</dbReference>
<name>A0A8X6XTR6_9ARAC</name>
<sequence length="101" mass="10988">MEKGLFNIRNMKELRLLDAEEAAFGIGINYRDSGGTVAATKEVCRAEDDDVETAGIEEDIVGFGSDTGSLIMSPAHDICKNRLRSSPKSRSTFSSKPMEVC</sequence>
<evidence type="ECO:0000313" key="2">
    <source>
        <dbReference type="EMBL" id="GFY58617.1"/>
    </source>
</evidence>
<gene>
    <name evidence="2" type="ORF">TNIN_377831</name>
</gene>
<evidence type="ECO:0000256" key="1">
    <source>
        <dbReference type="SAM" id="MobiDB-lite"/>
    </source>
</evidence>
<keyword evidence="3" id="KW-1185">Reference proteome</keyword>
<protein>
    <submittedName>
        <fullName evidence="2">Uncharacterized protein</fullName>
    </submittedName>
</protein>
<organism evidence="2 3">
    <name type="scientific">Trichonephila inaurata madagascariensis</name>
    <dbReference type="NCBI Taxonomy" id="2747483"/>
    <lineage>
        <taxon>Eukaryota</taxon>
        <taxon>Metazoa</taxon>
        <taxon>Ecdysozoa</taxon>
        <taxon>Arthropoda</taxon>
        <taxon>Chelicerata</taxon>
        <taxon>Arachnida</taxon>
        <taxon>Araneae</taxon>
        <taxon>Araneomorphae</taxon>
        <taxon>Entelegynae</taxon>
        <taxon>Araneoidea</taxon>
        <taxon>Nephilidae</taxon>
        <taxon>Trichonephila</taxon>
        <taxon>Trichonephila inaurata</taxon>
    </lineage>
</organism>
<dbReference type="Proteomes" id="UP000886998">
    <property type="component" value="Unassembled WGS sequence"/>
</dbReference>
<reference evidence="2" key="1">
    <citation type="submission" date="2020-08" db="EMBL/GenBank/DDBJ databases">
        <title>Multicomponent nature underlies the extraordinary mechanical properties of spider dragline silk.</title>
        <authorList>
            <person name="Kono N."/>
            <person name="Nakamura H."/>
            <person name="Mori M."/>
            <person name="Yoshida Y."/>
            <person name="Ohtoshi R."/>
            <person name="Malay A.D."/>
            <person name="Moran D.A.P."/>
            <person name="Tomita M."/>
            <person name="Numata K."/>
            <person name="Arakawa K."/>
        </authorList>
    </citation>
    <scope>NUCLEOTIDE SEQUENCE</scope>
</reference>